<reference evidence="1" key="1">
    <citation type="submission" date="2023-11" db="EMBL/GenBank/DDBJ databases">
        <title>Genome assemblies of two species of porcelain crab, Petrolisthes cinctipes and Petrolisthes manimaculis (Anomura: Porcellanidae).</title>
        <authorList>
            <person name="Angst P."/>
        </authorList>
    </citation>
    <scope>NUCLEOTIDE SEQUENCE</scope>
    <source>
        <strain evidence="1">PB745_02</strain>
        <tissue evidence="1">Gill</tissue>
    </source>
</reference>
<gene>
    <name evidence="1" type="ORF">Pmani_028093</name>
</gene>
<keyword evidence="2" id="KW-1185">Reference proteome</keyword>
<dbReference type="EMBL" id="JAWZYT010003195">
    <property type="protein sequence ID" value="KAK4299634.1"/>
    <property type="molecule type" value="Genomic_DNA"/>
</dbReference>
<name>A0AAE1P036_9EUCA</name>
<proteinExistence type="predicted"/>
<evidence type="ECO:0000313" key="1">
    <source>
        <dbReference type="EMBL" id="KAK4299634.1"/>
    </source>
</evidence>
<dbReference type="Gene3D" id="1.10.1040.10">
    <property type="entry name" value="N-(1-d-carboxylethyl)-l-norvaline Dehydrogenase, domain 2"/>
    <property type="match status" value="1"/>
</dbReference>
<organism evidence="1 2">
    <name type="scientific">Petrolisthes manimaculis</name>
    <dbReference type="NCBI Taxonomy" id="1843537"/>
    <lineage>
        <taxon>Eukaryota</taxon>
        <taxon>Metazoa</taxon>
        <taxon>Ecdysozoa</taxon>
        <taxon>Arthropoda</taxon>
        <taxon>Crustacea</taxon>
        <taxon>Multicrustacea</taxon>
        <taxon>Malacostraca</taxon>
        <taxon>Eumalacostraca</taxon>
        <taxon>Eucarida</taxon>
        <taxon>Decapoda</taxon>
        <taxon>Pleocyemata</taxon>
        <taxon>Anomura</taxon>
        <taxon>Galatheoidea</taxon>
        <taxon>Porcellanidae</taxon>
        <taxon>Petrolisthes</taxon>
    </lineage>
</organism>
<dbReference type="Proteomes" id="UP001292094">
    <property type="component" value="Unassembled WGS sequence"/>
</dbReference>
<dbReference type="InterPro" id="IPR013328">
    <property type="entry name" value="6PGD_dom2"/>
</dbReference>
<evidence type="ECO:0000313" key="2">
    <source>
        <dbReference type="Proteomes" id="UP001292094"/>
    </source>
</evidence>
<protein>
    <submittedName>
        <fullName evidence="1">Uncharacterized protein</fullName>
    </submittedName>
</protein>
<sequence length="72" mass="8323">MEDYMKRYGPGIAAVSKTLESPPSWEVQDSSELITQLNQLVPLDKLQSRRDWRDKRLASLAKLKKECTEQDT</sequence>
<dbReference type="AlphaFoldDB" id="A0AAE1P036"/>
<accession>A0AAE1P036</accession>
<comment type="caution">
    <text evidence="1">The sequence shown here is derived from an EMBL/GenBank/DDBJ whole genome shotgun (WGS) entry which is preliminary data.</text>
</comment>